<dbReference type="EMBL" id="BPQB01000071">
    <property type="protein sequence ID" value="GJE97401.1"/>
    <property type="molecule type" value="Genomic_DNA"/>
</dbReference>
<feature type="region of interest" description="Disordered" evidence="1">
    <location>
        <begin position="115"/>
        <end position="142"/>
    </location>
</feature>
<sequence>MNFPYGDNSAFDFDIVSFVDSYLQNSDCDAGPSHQLPPTPPQPPVPGFPVLAYTPVVPSNNLPLQWDLVNLDAFAAHQTIALEEATTAEAPEPPQPVKRKKAINGFFAFRMAKNREQREAQGAKLGFDGQQDLSNSARDSWRALTKEERDAWCEKAAEETRARAERESASASASTSSSPGVSGRRPRKATPGQSRKGKGKGRQHASPVQPSGLETESARVGGSPEEGQGAEARPAKRRRTQTPGAQKPEQVTPEAVSLLQIAQDGPDDGLWTLAPGWVSFESPSGGGGIGVPVDYFTVDEAFEHEVPGTALPRPEHHVPCSTAKGRDPTREFTAPPRPWPTPGVDENLRPLRVDNSRLHKDELAASRRSSYSELAHALG</sequence>
<keyword evidence="3" id="KW-1185">Reference proteome</keyword>
<evidence type="ECO:0000313" key="2">
    <source>
        <dbReference type="EMBL" id="GJE97401.1"/>
    </source>
</evidence>
<feature type="region of interest" description="Disordered" evidence="1">
    <location>
        <begin position="155"/>
        <end position="252"/>
    </location>
</feature>
<evidence type="ECO:0000256" key="1">
    <source>
        <dbReference type="SAM" id="MobiDB-lite"/>
    </source>
</evidence>
<comment type="caution">
    <text evidence="2">The sequence shown here is derived from an EMBL/GenBank/DDBJ whole genome shotgun (WGS) entry which is preliminary data.</text>
</comment>
<feature type="compositionally biased region" description="Basic and acidic residues" evidence="1">
    <location>
        <begin position="313"/>
        <end position="330"/>
    </location>
</feature>
<reference evidence="2 3" key="1">
    <citation type="submission" date="2021-08" db="EMBL/GenBank/DDBJ databases">
        <title>Draft Genome Sequence of Phanerochaete sordida strain YK-624.</title>
        <authorList>
            <person name="Mori T."/>
            <person name="Dohra H."/>
            <person name="Suzuki T."/>
            <person name="Kawagishi H."/>
            <person name="Hirai H."/>
        </authorList>
    </citation>
    <scope>NUCLEOTIDE SEQUENCE [LARGE SCALE GENOMIC DNA]</scope>
    <source>
        <strain evidence="2 3">YK-624</strain>
    </source>
</reference>
<name>A0A9P3GLW1_9APHY</name>
<feature type="compositionally biased region" description="Low complexity" evidence="1">
    <location>
        <begin position="169"/>
        <end position="178"/>
    </location>
</feature>
<accession>A0A9P3GLW1</accession>
<dbReference type="Gene3D" id="1.10.30.10">
    <property type="entry name" value="High mobility group box domain"/>
    <property type="match status" value="1"/>
</dbReference>
<feature type="compositionally biased region" description="Basic and acidic residues" evidence="1">
    <location>
        <begin position="155"/>
        <end position="168"/>
    </location>
</feature>
<feature type="region of interest" description="Disordered" evidence="1">
    <location>
        <begin position="306"/>
        <end position="379"/>
    </location>
</feature>
<gene>
    <name evidence="2" type="ORF">PsYK624_136180</name>
</gene>
<feature type="compositionally biased region" description="Basic and acidic residues" evidence="1">
    <location>
        <begin position="346"/>
        <end position="365"/>
    </location>
</feature>
<protein>
    <submittedName>
        <fullName evidence="2">Uncharacterized protein</fullName>
    </submittedName>
</protein>
<organism evidence="2 3">
    <name type="scientific">Phanerochaete sordida</name>
    <dbReference type="NCBI Taxonomy" id="48140"/>
    <lineage>
        <taxon>Eukaryota</taxon>
        <taxon>Fungi</taxon>
        <taxon>Dikarya</taxon>
        <taxon>Basidiomycota</taxon>
        <taxon>Agaricomycotina</taxon>
        <taxon>Agaricomycetes</taxon>
        <taxon>Polyporales</taxon>
        <taxon>Phanerochaetaceae</taxon>
        <taxon>Phanerochaete</taxon>
    </lineage>
</organism>
<proteinExistence type="predicted"/>
<dbReference type="AlphaFoldDB" id="A0A9P3GLW1"/>
<dbReference type="InterPro" id="IPR036910">
    <property type="entry name" value="HMG_box_dom_sf"/>
</dbReference>
<evidence type="ECO:0000313" key="3">
    <source>
        <dbReference type="Proteomes" id="UP000703269"/>
    </source>
</evidence>
<dbReference type="Proteomes" id="UP000703269">
    <property type="component" value="Unassembled WGS sequence"/>
</dbReference>
<dbReference type="SUPFAM" id="SSF47095">
    <property type="entry name" value="HMG-box"/>
    <property type="match status" value="1"/>
</dbReference>